<evidence type="ECO:0000313" key="1">
    <source>
        <dbReference type="EMBL" id="CAB4152276.1"/>
    </source>
</evidence>
<accession>A0A6J5N4Q0</accession>
<proteinExistence type="predicted"/>
<dbReference type="EMBL" id="LR796585">
    <property type="protein sequence ID" value="CAB4152276.1"/>
    <property type="molecule type" value="Genomic_DNA"/>
</dbReference>
<name>A0A6J5N4Q0_9CAUD</name>
<reference evidence="1" key="1">
    <citation type="submission" date="2020-04" db="EMBL/GenBank/DDBJ databases">
        <authorList>
            <person name="Chiriac C."/>
            <person name="Salcher M."/>
            <person name="Ghai R."/>
            <person name="Kavagutti S V."/>
        </authorList>
    </citation>
    <scope>NUCLEOTIDE SEQUENCE</scope>
</reference>
<organism evidence="1">
    <name type="scientific">uncultured Caudovirales phage</name>
    <dbReference type="NCBI Taxonomy" id="2100421"/>
    <lineage>
        <taxon>Viruses</taxon>
        <taxon>Duplodnaviria</taxon>
        <taxon>Heunggongvirae</taxon>
        <taxon>Uroviricota</taxon>
        <taxon>Caudoviricetes</taxon>
        <taxon>Peduoviridae</taxon>
        <taxon>Maltschvirus</taxon>
        <taxon>Maltschvirus maltsch</taxon>
    </lineage>
</organism>
<gene>
    <name evidence="1" type="ORF">UFOVP606_2</name>
</gene>
<protein>
    <submittedName>
        <fullName evidence="1">Uncharacterized protein</fullName>
    </submittedName>
</protein>
<sequence>MGGISAKKITEVKAIKYNCDCVNNPVYLQWQGSNGGANYWLFHTVQAEVDEINIDGQFFPYVEDIETAIGNGEIQSKNAQPTLIVGGYIDVEDLSGGVLPSANPCIKGLLRSPNVLMLTNPLTWESDGAKWIRIKVAAGTFKILDTNQTRALIEVTLLLPTINLQTQ</sequence>